<gene>
    <name evidence="7" type="ORF">KFL_001150070</name>
</gene>
<accession>A0A1Y1I1A2</accession>
<dbReference type="InterPro" id="IPR002893">
    <property type="entry name" value="Znf_MYND"/>
</dbReference>
<dbReference type="PROSITE" id="PS50865">
    <property type="entry name" value="ZF_MYND_2"/>
    <property type="match status" value="1"/>
</dbReference>
<sequence>MGSLSISTLCRPVEDQPAPTIRFEAPETCPFLKKVLECTASGTVYEKLDVLQGLQSALPNPFEEHIGTGVGAATYLLENGLLGEVLRGLEEAANGNWVERLYLLETADYPGPCTNGTMDAFVFATGGALLSTLHTLLIWSHGVKRSLARRAVFLNCILRRVGEYFYDGRYVNEALMVVLWPAPHMLPRTLERIAPLCLAAVNHLSESESRHEIETVLVILHKLAAFNLPFLCSHFFTDREFLDCARALAACSSLSVFSKRFGEAVLWSEVQRKGGVQLNQTDYIRLMGGKTTEEERRKIRKGIMKSRPMLARSRTLSQICATEKSRLTSLLDRELGEDNGIEENSSVRSGQEPGPQEPGKARSFKLITHPLRQCSAPDCKNVEERSKEFASCSQCKLTAYCSRACQKRAWKAGHSAVCEQ</sequence>
<name>A0A1Y1I1A2_KLENI</name>
<dbReference type="OrthoDB" id="420187at2759"/>
<evidence type="ECO:0000313" key="7">
    <source>
        <dbReference type="EMBL" id="GAQ82547.1"/>
    </source>
</evidence>
<dbReference type="SUPFAM" id="SSF144232">
    <property type="entry name" value="HIT/MYND zinc finger-like"/>
    <property type="match status" value="1"/>
</dbReference>
<evidence type="ECO:0000256" key="5">
    <source>
        <dbReference type="SAM" id="MobiDB-lite"/>
    </source>
</evidence>
<evidence type="ECO:0000256" key="2">
    <source>
        <dbReference type="ARBA" id="ARBA00022771"/>
    </source>
</evidence>
<evidence type="ECO:0000259" key="6">
    <source>
        <dbReference type="PROSITE" id="PS50865"/>
    </source>
</evidence>
<dbReference type="Pfam" id="PF01753">
    <property type="entry name" value="zf-MYND"/>
    <property type="match status" value="1"/>
</dbReference>
<reference evidence="7 8" key="1">
    <citation type="journal article" date="2014" name="Nat. Commun.">
        <title>Klebsormidium flaccidum genome reveals primary factors for plant terrestrial adaptation.</title>
        <authorList>
            <person name="Hori K."/>
            <person name="Maruyama F."/>
            <person name="Fujisawa T."/>
            <person name="Togashi T."/>
            <person name="Yamamoto N."/>
            <person name="Seo M."/>
            <person name="Sato S."/>
            <person name="Yamada T."/>
            <person name="Mori H."/>
            <person name="Tajima N."/>
            <person name="Moriyama T."/>
            <person name="Ikeuchi M."/>
            <person name="Watanabe M."/>
            <person name="Wada H."/>
            <person name="Kobayashi K."/>
            <person name="Saito M."/>
            <person name="Masuda T."/>
            <person name="Sasaki-Sekimoto Y."/>
            <person name="Mashiguchi K."/>
            <person name="Awai K."/>
            <person name="Shimojima M."/>
            <person name="Masuda S."/>
            <person name="Iwai M."/>
            <person name="Nobusawa T."/>
            <person name="Narise T."/>
            <person name="Kondo S."/>
            <person name="Saito H."/>
            <person name="Sato R."/>
            <person name="Murakawa M."/>
            <person name="Ihara Y."/>
            <person name="Oshima-Yamada Y."/>
            <person name="Ohtaka K."/>
            <person name="Satoh M."/>
            <person name="Sonobe K."/>
            <person name="Ishii M."/>
            <person name="Ohtani R."/>
            <person name="Kanamori-Sato M."/>
            <person name="Honoki R."/>
            <person name="Miyazaki D."/>
            <person name="Mochizuki H."/>
            <person name="Umetsu J."/>
            <person name="Higashi K."/>
            <person name="Shibata D."/>
            <person name="Kamiya Y."/>
            <person name="Sato N."/>
            <person name="Nakamura Y."/>
            <person name="Tabata S."/>
            <person name="Ida S."/>
            <person name="Kurokawa K."/>
            <person name="Ohta H."/>
        </authorList>
    </citation>
    <scope>NUCLEOTIDE SEQUENCE [LARGE SCALE GENOMIC DNA]</scope>
    <source>
        <strain evidence="7 8">NIES-2285</strain>
    </source>
</reference>
<dbReference type="EMBL" id="DF237064">
    <property type="protein sequence ID" value="GAQ82547.1"/>
    <property type="molecule type" value="Genomic_DNA"/>
</dbReference>
<evidence type="ECO:0000256" key="4">
    <source>
        <dbReference type="PROSITE-ProRule" id="PRU00134"/>
    </source>
</evidence>
<dbReference type="GO" id="GO:0008270">
    <property type="term" value="F:zinc ion binding"/>
    <property type="evidence" value="ECO:0007669"/>
    <property type="project" value="UniProtKB-KW"/>
</dbReference>
<proteinExistence type="predicted"/>
<dbReference type="Proteomes" id="UP000054558">
    <property type="component" value="Unassembled WGS sequence"/>
</dbReference>
<keyword evidence="8" id="KW-1185">Reference proteome</keyword>
<keyword evidence="3" id="KW-0862">Zinc</keyword>
<dbReference type="AlphaFoldDB" id="A0A1Y1I1A2"/>
<feature type="region of interest" description="Disordered" evidence="5">
    <location>
        <begin position="338"/>
        <end position="361"/>
    </location>
</feature>
<keyword evidence="2 4" id="KW-0863">Zinc-finger</keyword>
<dbReference type="Gene3D" id="6.10.140.2220">
    <property type="match status" value="1"/>
</dbReference>
<organism evidence="7 8">
    <name type="scientific">Klebsormidium nitens</name>
    <name type="common">Green alga</name>
    <name type="synonym">Ulothrix nitens</name>
    <dbReference type="NCBI Taxonomy" id="105231"/>
    <lineage>
        <taxon>Eukaryota</taxon>
        <taxon>Viridiplantae</taxon>
        <taxon>Streptophyta</taxon>
        <taxon>Klebsormidiophyceae</taxon>
        <taxon>Klebsormidiales</taxon>
        <taxon>Klebsormidiaceae</taxon>
        <taxon>Klebsormidium</taxon>
    </lineage>
</organism>
<evidence type="ECO:0000313" key="8">
    <source>
        <dbReference type="Proteomes" id="UP000054558"/>
    </source>
</evidence>
<protein>
    <recommendedName>
        <fullName evidence="6">MYND-type domain-containing protein</fullName>
    </recommendedName>
</protein>
<feature type="domain" description="MYND-type" evidence="6">
    <location>
        <begin position="379"/>
        <end position="418"/>
    </location>
</feature>
<evidence type="ECO:0000256" key="3">
    <source>
        <dbReference type="ARBA" id="ARBA00022833"/>
    </source>
</evidence>
<keyword evidence="1" id="KW-0479">Metal-binding</keyword>
<evidence type="ECO:0000256" key="1">
    <source>
        <dbReference type="ARBA" id="ARBA00022723"/>
    </source>
</evidence>